<dbReference type="GeneID" id="17306833"/>
<reference evidence="1 3" key="1">
    <citation type="journal article" date="2012" name="Nature">
        <title>Algal genomes reveal evolutionary mosaicism and the fate of nucleomorphs.</title>
        <authorList>
            <consortium name="DOE Joint Genome Institute"/>
            <person name="Curtis B.A."/>
            <person name="Tanifuji G."/>
            <person name="Burki F."/>
            <person name="Gruber A."/>
            <person name="Irimia M."/>
            <person name="Maruyama S."/>
            <person name="Arias M.C."/>
            <person name="Ball S.G."/>
            <person name="Gile G.H."/>
            <person name="Hirakawa Y."/>
            <person name="Hopkins J.F."/>
            <person name="Kuo A."/>
            <person name="Rensing S.A."/>
            <person name="Schmutz J."/>
            <person name="Symeonidi A."/>
            <person name="Elias M."/>
            <person name="Eveleigh R.J."/>
            <person name="Herman E.K."/>
            <person name="Klute M.J."/>
            <person name="Nakayama T."/>
            <person name="Obornik M."/>
            <person name="Reyes-Prieto A."/>
            <person name="Armbrust E.V."/>
            <person name="Aves S.J."/>
            <person name="Beiko R.G."/>
            <person name="Coutinho P."/>
            <person name="Dacks J.B."/>
            <person name="Durnford D.G."/>
            <person name="Fast N.M."/>
            <person name="Green B.R."/>
            <person name="Grisdale C.J."/>
            <person name="Hempel F."/>
            <person name="Henrissat B."/>
            <person name="Hoppner M.P."/>
            <person name="Ishida K."/>
            <person name="Kim E."/>
            <person name="Koreny L."/>
            <person name="Kroth P.G."/>
            <person name="Liu Y."/>
            <person name="Malik S.B."/>
            <person name="Maier U.G."/>
            <person name="McRose D."/>
            <person name="Mock T."/>
            <person name="Neilson J.A."/>
            <person name="Onodera N.T."/>
            <person name="Poole A.M."/>
            <person name="Pritham E.J."/>
            <person name="Richards T.A."/>
            <person name="Rocap G."/>
            <person name="Roy S.W."/>
            <person name="Sarai C."/>
            <person name="Schaack S."/>
            <person name="Shirato S."/>
            <person name="Slamovits C.H."/>
            <person name="Spencer D.F."/>
            <person name="Suzuki S."/>
            <person name="Worden A.Z."/>
            <person name="Zauner S."/>
            <person name="Barry K."/>
            <person name="Bell C."/>
            <person name="Bharti A.K."/>
            <person name="Crow J.A."/>
            <person name="Grimwood J."/>
            <person name="Kramer R."/>
            <person name="Lindquist E."/>
            <person name="Lucas S."/>
            <person name="Salamov A."/>
            <person name="McFadden G.I."/>
            <person name="Lane C.E."/>
            <person name="Keeling P.J."/>
            <person name="Gray M.W."/>
            <person name="Grigoriev I.V."/>
            <person name="Archibald J.M."/>
        </authorList>
    </citation>
    <scope>NUCLEOTIDE SEQUENCE</scope>
    <source>
        <strain evidence="1 3">CCMP2712</strain>
    </source>
</reference>
<dbReference type="OrthoDB" id="1939643at2759"/>
<name>L1JQ62_GUITC</name>
<gene>
    <name evidence="1" type="ORF">GUITHDRAFT_104032</name>
</gene>
<dbReference type="AlphaFoldDB" id="L1JQ62"/>
<evidence type="ECO:0000313" key="3">
    <source>
        <dbReference type="Proteomes" id="UP000011087"/>
    </source>
</evidence>
<dbReference type="EnsemblProtists" id="EKX50218">
    <property type="protein sequence ID" value="EKX50218"/>
    <property type="gene ID" value="GUITHDRAFT_104032"/>
</dbReference>
<evidence type="ECO:0000313" key="1">
    <source>
        <dbReference type="EMBL" id="EKX50218.1"/>
    </source>
</evidence>
<dbReference type="KEGG" id="gtt:GUITHDRAFT_104032"/>
<keyword evidence="3" id="KW-1185">Reference proteome</keyword>
<sequence>MQSVDRLTEDENSSHSMEIASHMVNEVNASIMTSLSYAKSVLSDSYKPSGLMCAVQKQTRRSARKRMRPLQFWRHERIEYQRKNGSVVPEISCIFVLTPNSKKRA</sequence>
<accession>L1JQ62</accession>
<organism evidence="1">
    <name type="scientific">Guillardia theta (strain CCMP2712)</name>
    <name type="common">Cryptophyte</name>
    <dbReference type="NCBI Taxonomy" id="905079"/>
    <lineage>
        <taxon>Eukaryota</taxon>
        <taxon>Cryptophyceae</taxon>
        <taxon>Pyrenomonadales</taxon>
        <taxon>Geminigeraceae</taxon>
        <taxon>Guillardia</taxon>
    </lineage>
</organism>
<protein>
    <submittedName>
        <fullName evidence="1 2">Uncharacterized protein</fullName>
    </submittedName>
</protein>
<dbReference type="Proteomes" id="UP000011087">
    <property type="component" value="Unassembled WGS sequence"/>
</dbReference>
<dbReference type="RefSeq" id="XP_005837198.1">
    <property type="nucleotide sequence ID" value="XM_005837141.1"/>
</dbReference>
<dbReference type="PaxDb" id="55529-EKX50218"/>
<reference evidence="3" key="2">
    <citation type="submission" date="2012-11" db="EMBL/GenBank/DDBJ databases">
        <authorList>
            <person name="Kuo A."/>
            <person name="Curtis B.A."/>
            <person name="Tanifuji G."/>
            <person name="Burki F."/>
            <person name="Gruber A."/>
            <person name="Irimia M."/>
            <person name="Maruyama S."/>
            <person name="Arias M.C."/>
            <person name="Ball S.G."/>
            <person name="Gile G.H."/>
            <person name="Hirakawa Y."/>
            <person name="Hopkins J.F."/>
            <person name="Rensing S.A."/>
            <person name="Schmutz J."/>
            <person name="Symeonidi A."/>
            <person name="Elias M."/>
            <person name="Eveleigh R.J."/>
            <person name="Herman E.K."/>
            <person name="Klute M.J."/>
            <person name="Nakayama T."/>
            <person name="Obornik M."/>
            <person name="Reyes-Prieto A."/>
            <person name="Armbrust E.V."/>
            <person name="Aves S.J."/>
            <person name="Beiko R.G."/>
            <person name="Coutinho P."/>
            <person name="Dacks J.B."/>
            <person name="Durnford D.G."/>
            <person name="Fast N.M."/>
            <person name="Green B.R."/>
            <person name="Grisdale C."/>
            <person name="Hempe F."/>
            <person name="Henrissat B."/>
            <person name="Hoppner M.P."/>
            <person name="Ishida K.-I."/>
            <person name="Kim E."/>
            <person name="Koreny L."/>
            <person name="Kroth P.G."/>
            <person name="Liu Y."/>
            <person name="Malik S.-B."/>
            <person name="Maier U.G."/>
            <person name="McRose D."/>
            <person name="Mock T."/>
            <person name="Neilson J.A."/>
            <person name="Onodera N.T."/>
            <person name="Poole A.M."/>
            <person name="Pritham E.J."/>
            <person name="Richards T.A."/>
            <person name="Rocap G."/>
            <person name="Roy S.W."/>
            <person name="Sarai C."/>
            <person name="Schaack S."/>
            <person name="Shirato S."/>
            <person name="Slamovits C.H."/>
            <person name="Spencer D.F."/>
            <person name="Suzuki S."/>
            <person name="Worden A.Z."/>
            <person name="Zauner S."/>
            <person name="Barry K."/>
            <person name="Bell C."/>
            <person name="Bharti A.K."/>
            <person name="Crow J.A."/>
            <person name="Grimwood J."/>
            <person name="Kramer R."/>
            <person name="Lindquist E."/>
            <person name="Lucas S."/>
            <person name="Salamov A."/>
            <person name="McFadden G.I."/>
            <person name="Lane C.E."/>
            <person name="Keeling P.J."/>
            <person name="Gray M.W."/>
            <person name="Grigoriev I.V."/>
            <person name="Archibald J.M."/>
        </authorList>
    </citation>
    <scope>NUCLEOTIDE SEQUENCE</scope>
    <source>
        <strain evidence="3">CCMP2712</strain>
    </source>
</reference>
<reference evidence="2" key="3">
    <citation type="submission" date="2015-06" db="UniProtKB">
        <authorList>
            <consortium name="EnsemblProtists"/>
        </authorList>
    </citation>
    <scope>IDENTIFICATION</scope>
</reference>
<evidence type="ECO:0000313" key="2">
    <source>
        <dbReference type="EnsemblProtists" id="EKX50218"/>
    </source>
</evidence>
<proteinExistence type="predicted"/>
<dbReference type="EMBL" id="JH992979">
    <property type="protein sequence ID" value="EKX50218.1"/>
    <property type="molecule type" value="Genomic_DNA"/>
</dbReference>
<dbReference type="HOGENOM" id="CLU_2241752_0_0_1"/>